<gene>
    <name evidence="9" type="ORF">DB32_007386</name>
</gene>
<dbReference type="GO" id="GO:0009279">
    <property type="term" value="C:cell outer membrane"/>
    <property type="evidence" value="ECO:0007669"/>
    <property type="project" value="UniProtKB-SubCell"/>
</dbReference>
<accession>A0A0F6W8K4</accession>
<evidence type="ECO:0000313" key="9">
    <source>
        <dbReference type="EMBL" id="AKF10237.1"/>
    </source>
</evidence>
<dbReference type="Proteomes" id="UP000034883">
    <property type="component" value="Chromosome"/>
</dbReference>
<dbReference type="Gene3D" id="2.40.160.60">
    <property type="entry name" value="Outer membrane protein transport protein (OMPP1/FadL/TodX)"/>
    <property type="match status" value="1"/>
</dbReference>
<comment type="similarity">
    <text evidence="2">Belongs to the OmpP1/FadL family.</text>
</comment>
<feature type="region of interest" description="Disordered" evidence="8">
    <location>
        <begin position="405"/>
        <end position="457"/>
    </location>
</feature>
<dbReference type="SUPFAM" id="SSF56935">
    <property type="entry name" value="Porins"/>
    <property type="match status" value="1"/>
</dbReference>
<dbReference type="InterPro" id="IPR005017">
    <property type="entry name" value="OMPP1/FadL/TodX"/>
</dbReference>
<feature type="region of interest" description="Disordered" evidence="8">
    <location>
        <begin position="1"/>
        <end position="20"/>
    </location>
</feature>
<dbReference type="AlphaFoldDB" id="A0A0F6W8K4"/>
<evidence type="ECO:0000256" key="4">
    <source>
        <dbReference type="ARBA" id="ARBA00022692"/>
    </source>
</evidence>
<dbReference type="Pfam" id="PF03349">
    <property type="entry name" value="Toluene_X"/>
    <property type="match status" value="1"/>
</dbReference>
<evidence type="ECO:0000256" key="8">
    <source>
        <dbReference type="SAM" id="MobiDB-lite"/>
    </source>
</evidence>
<organism evidence="9 10">
    <name type="scientific">Sandaracinus amylolyticus</name>
    <dbReference type="NCBI Taxonomy" id="927083"/>
    <lineage>
        <taxon>Bacteria</taxon>
        <taxon>Pseudomonadati</taxon>
        <taxon>Myxococcota</taxon>
        <taxon>Polyangia</taxon>
        <taxon>Polyangiales</taxon>
        <taxon>Sandaracinaceae</taxon>
        <taxon>Sandaracinus</taxon>
    </lineage>
</organism>
<keyword evidence="4" id="KW-0812">Transmembrane</keyword>
<keyword evidence="6" id="KW-0472">Membrane</keyword>
<dbReference type="EMBL" id="CP011125">
    <property type="protein sequence ID" value="AKF10237.1"/>
    <property type="molecule type" value="Genomic_DNA"/>
</dbReference>
<sequence>MPDQSAVAGATGGAGTARRDDPSAAFYNPAALADGGGFRGALGILLAVPNISIEHLEGEMETSSTVSGVSPPPHLHLSYAENEWAVGAYLGVSHGTSVSWPSAPDAWWGRFEAMSTNLLVFRAAPFFSLRLGGEHGLLRDFPDIRLSIGAHVDTARAETRRQLDFIDVEGSVHVLMWGAGVGGDASIFWQATPEFALGASYKSRTWMRATGDADFTVPPPFVGRAPDQHASTELVIPDRLTFGAAWQQREFGVFADVGWTAWSVRDRQRVDFERETTSDSDVAQDWRDTWVFRLGGEVTPIDWFHARAGLFYDMEASPPETLGPASPDMARFGVTLGTGFDVTREIGIDASYSYVTFVGRESTSQDAPLARYWGDLHVVSFTARLVVDPTPEPPVVEEVVTDVRPADPTVADEGAPPIDDAPAVEPPAAETPETIAPPPATEATTEAPAAPRRQRAR</sequence>
<evidence type="ECO:0000256" key="6">
    <source>
        <dbReference type="ARBA" id="ARBA00023136"/>
    </source>
</evidence>
<dbReference type="STRING" id="927083.DB32_007386"/>
<feature type="compositionally biased region" description="Low complexity" evidence="8">
    <location>
        <begin position="415"/>
        <end position="434"/>
    </location>
</feature>
<evidence type="ECO:0000256" key="7">
    <source>
        <dbReference type="ARBA" id="ARBA00023237"/>
    </source>
</evidence>
<dbReference type="PANTHER" id="PTHR35093">
    <property type="entry name" value="OUTER MEMBRANE PROTEIN NMB0088-RELATED"/>
    <property type="match status" value="1"/>
</dbReference>
<evidence type="ECO:0000313" key="10">
    <source>
        <dbReference type="Proteomes" id="UP000034883"/>
    </source>
</evidence>
<proteinExistence type="inferred from homology"/>
<protein>
    <submittedName>
        <fullName evidence="9">Long-chain fatty acid transport protein</fullName>
    </submittedName>
</protein>
<evidence type="ECO:0000256" key="3">
    <source>
        <dbReference type="ARBA" id="ARBA00022452"/>
    </source>
</evidence>
<comment type="subcellular location">
    <subcellularLocation>
        <location evidence="1">Cell outer membrane</location>
        <topology evidence="1">Multi-pass membrane protein</topology>
    </subcellularLocation>
</comment>
<keyword evidence="3" id="KW-1134">Transmembrane beta strand</keyword>
<name>A0A0F6W8K4_9BACT</name>
<dbReference type="PANTHER" id="PTHR35093:SF8">
    <property type="entry name" value="OUTER MEMBRANE PROTEIN NMB0088-RELATED"/>
    <property type="match status" value="1"/>
</dbReference>
<keyword evidence="5" id="KW-0732">Signal</keyword>
<evidence type="ECO:0000256" key="5">
    <source>
        <dbReference type="ARBA" id="ARBA00022729"/>
    </source>
</evidence>
<keyword evidence="7" id="KW-0998">Cell outer membrane</keyword>
<evidence type="ECO:0000256" key="1">
    <source>
        <dbReference type="ARBA" id="ARBA00004571"/>
    </source>
</evidence>
<dbReference type="GO" id="GO:0015483">
    <property type="term" value="F:long-chain fatty acid transporting porin activity"/>
    <property type="evidence" value="ECO:0007669"/>
    <property type="project" value="TreeGrafter"/>
</dbReference>
<reference evidence="9 10" key="1">
    <citation type="submission" date="2015-03" db="EMBL/GenBank/DDBJ databases">
        <title>Genome assembly of Sandaracinus amylolyticus DSM 53668.</title>
        <authorList>
            <person name="Sharma G."/>
            <person name="Subramanian S."/>
        </authorList>
    </citation>
    <scope>NUCLEOTIDE SEQUENCE [LARGE SCALE GENOMIC DNA]</scope>
    <source>
        <strain evidence="9 10">DSM 53668</strain>
    </source>
</reference>
<keyword evidence="10" id="KW-1185">Reference proteome</keyword>
<dbReference type="KEGG" id="samy:DB32_007386"/>
<evidence type="ECO:0000256" key="2">
    <source>
        <dbReference type="ARBA" id="ARBA00008163"/>
    </source>
</evidence>
<feature type="compositionally biased region" description="Low complexity" evidence="8">
    <location>
        <begin position="441"/>
        <end position="451"/>
    </location>
</feature>